<gene>
    <name evidence="12" type="ORF">SAMN04487910_2622</name>
</gene>
<feature type="binding site" description="covalent" evidence="8">
    <location>
        <position position="271"/>
    </location>
    <ligand>
        <name>heme c</name>
        <dbReference type="ChEBI" id="CHEBI:61717"/>
        <label>2</label>
    </ligand>
</feature>
<evidence type="ECO:0000256" key="4">
    <source>
        <dbReference type="ARBA" id="ARBA00022729"/>
    </source>
</evidence>
<keyword evidence="3 9" id="KW-0479">Metal-binding</keyword>
<dbReference type="InterPro" id="IPR009056">
    <property type="entry name" value="Cyt_c-like_dom"/>
</dbReference>
<evidence type="ECO:0000256" key="5">
    <source>
        <dbReference type="ARBA" id="ARBA00022764"/>
    </source>
</evidence>
<feature type="signal peptide" evidence="10">
    <location>
        <begin position="1"/>
        <end position="22"/>
    </location>
</feature>
<dbReference type="PANTHER" id="PTHR30600">
    <property type="entry name" value="CYTOCHROME C PEROXIDASE-RELATED"/>
    <property type="match status" value="1"/>
</dbReference>
<dbReference type="PANTHER" id="PTHR30600:SF10">
    <property type="entry name" value="BLL6722 PROTEIN"/>
    <property type="match status" value="1"/>
</dbReference>
<keyword evidence="5" id="KW-0574">Periplasm</keyword>
<feature type="domain" description="Cytochrome c" evidence="11">
    <location>
        <begin position="245"/>
        <end position="395"/>
    </location>
</feature>
<dbReference type="RefSeq" id="WP_091409128.1">
    <property type="nucleotide sequence ID" value="NZ_FOAB01000004.1"/>
</dbReference>
<dbReference type="GO" id="GO:0042597">
    <property type="term" value="C:periplasmic space"/>
    <property type="evidence" value="ECO:0007669"/>
    <property type="project" value="UniProtKB-SubCell"/>
</dbReference>
<dbReference type="Gene3D" id="1.10.760.10">
    <property type="entry name" value="Cytochrome c-like domain"/>
    <property type="match status" value="2"/>
</dbReference>
<evidence type="ECO:0000313" key="12">
    <source>
        <dbReference type="EMBL" id="SEL49247.1"/>
    </source>
</evidence>
<keyword evidence="4 10" id="KW-0732">Signal</keyword>
<keyword evidence="13" id="KW-1185">Reference proteome</keyword>
<dbReference type="InterPro" id="IPR004852">
    <property type="entry name" value="Di-haem_cyt_c_peroxidsae"/>
</dbReference>
<dbReference type="STRING" id="1038014.SAMN04487910_2622"/>
<keyword evidence="2 8" id="KW-0349">Heme</keyword>
<evidence type="ECO:0000256" key="3">
    <source>
        <dbReference type="ARBA" id="ARBA00022723"/>
    </source>
</evidence>
<feature type="binding site" description="axial binding residue" evidence="9">
    <location>
        <position position="272"/>
    </location>
    <ligand>
        <name>heme c</name>
        <dbReference type="ChEBI" id="CHEBI:61717"/>
        <label>2</label>
    </ligand>
    <ligandPart>
        <name>Fe</name>
        <dbReference type="ChEBI" id="CHEBI:18248"/>
    </ligandPart>
</feature>
<comment type="subcellular location">
    <subcellularLocation>
        <location evidence="1">Periplasm</location>
    </subcellularLocation>
</comment>
<dbReference type="InterPro" id="IPR026259">
    <property type="entry name" value="MauG/Cytc_peroxidase"/>
</dbReference>
<sequence>MKKLIFLSLAFIVILFSSCSNNDQEDYVPIEEDSSSEINLPDVFFNYANIILPEHYTENSFPDQFQFQAAIEFDNTPIDNPITDAGATLGRVLFYDEKLSANSTVSCASCHKAEHGFSDPDILSKGFEGGLTRRHSMGIVNARFYDGGKFFWDERAATLEEQVLMPFQDEVEMGLTLQELTTIVIGQTYYPQLFEDAFGDQTITSDRISRALAQFIRSLVSTTSKYDQARSDVDSPIVDFPSFTDQENAGKRLFYMPRPLTNGLNANCVACHVSEAFVAPIPTITPIPNGITTFATTNGLDATSTTDLGVNETTGNPNDVGKFKVPSLRNIAIRPPYMHDGRFATLEEVIEHYSSGIQNHQSLISPLVNSEGEVGQFNFTEEEKEALVAFLNTLTDNQMLTDEKYSNPFE</sequence>
<keyword evidence="7 9" id="KW-0408">Iron</keyword>
<dbReference type="GO" id="GO:0020037">
    <property type="term" value="F:heme binding"/>
    <property type="evidence" value="ECO:0007669"/>
    <property type="project" value="InterPro"/>
</dbReference>
<evidence type="ECO:0000313" key="13">
    <source>
        <dbReference type="Proteomes" id="UP000198521"/>
    </source>
</evidence>
<dbReference type="SUPFAM" id="SSF46626">
    <property type="entry name" value="Cytochrome c"/>
    <property type="match status" value="2"/>
</dbReference>
<evidence type="ECO:0000256" key="10">
    <source>
        <dbReference type="SAM" id="SignalP"/>
    </source>
</evidence>
<dbReference type="InterPro" id="IPR051395">
    <property type="entry name" value="Cytochrome_c_Peroxidase/MauG"/>
</dbReference>
<evidence type="ECO:0000256" key="7">
    <source>
        <dbReference type="ARBA" id="ARBA00023004"/>
    </source>
</evidence>
<feature type="binding site" description="covalent" evidence="8">
    <location>
        <position position="107"/>
    </location>
    <ligand>
        <name>heme c</name>
        <dbReference type="ChEBI" id="CHEBI:61717"/>
        <label>1</label>
    </ligand>
</feature>
<feature type="binding site" description="covalent" evidence="8">
    <location>
        <position position="268"/>
    </location>
    <ligand>
        <name>heme c</name>
        <dbReference type="ChEBI" id="CHEBI:61717"/>
        <label>2</label>
    </ligand>
</feature>
<feature type="binding site" description="axial binding residue" evidence="9">
    <location>
        <position position="111"/>
    </location>
    <ligand>
        <name>heme c</name>
        <dbReference type="ChEBI" id="CHEBI:61717"/>
        <label>1</label>
    </ligand>
    <ligandPart>
        <name>Fe</name>
        <dbReference type="ChEBI" id="CHEBI:18248"/>
    </ligandPart>
</feature>
<dbReference type="GO" id="GO:0046872">
    <property type="term" value="F:metal ion binding"/>
    <property type="evidence" value="ECO:0007669"/>
    <property type="project" value="UniProtKB-KW"/>
</dbReference>
<protein>
    <submittedName>
        <fullName evidence="12">Cytochrome c peroxidase</fullName>
    </submittedName>
</protein>
<evidence type="ECO:0000256" key="2">
    <source>
        <dbReference type="ARBA" id="ARBA00022617"/>
    </source>
</evidence>
<proteinExistence type="predicted"/>
<evidence type="ECO:0000259" key="11">
    <source>
        <dbReference type="PROSITE" id="PS51007"/>
    </source>
</evidence>
<evidence type="ECO:0000256" key="8">
    <source>
        <dbReference type="PIRSR" id="PIRSR000294-1"/>
    </source>
</evidence>
<dbReference type="PROSITE" id="PS51007">
    <property type="entry name" value="CYTC"/>
    <property type="match status" value="1"/>
</dbReference>
<dbReference type="Pfam" id="PF03150">
    <property type="entry name" value="CCP_MauG"/>
    <property type="match status" value="1"/>
</dbReference>
<dbReference type="GO" id="GO:0009055">
    <property type="term" value="F:electron transfer activity"/>
    <property type="evidence" value="ECO:0007669"/>
    <property type="project" value="InterPro"/>
</dbReference>
<comment type="PTM">
    <text evidence="8">Binds 2 heme groups per subunit.</text>
</comment>
<dbReference type="Proteomes" id="UP000198521">
    <property type="component" value="Unassembled WGS sequence"/>
</dbReference>
<name>A0A1H7QPN9_AQUAM</name>
<organism evidence="12 13">
    <name type="scientific">Aquimarina amphilecti</name>
    <dbReference type="NCBI Taxonomy" id="1038014"/>
    <lineage>
        <taxon>Bacteria</taxon>
        <taxon>Pseudomonadati</taxon>
        <taxon>Bacteroidota</taxon>
        <taxon>Flavobacteriia</taxon>
        <taxon>Flavobacteriales</taxon>
        <taxon>Flavobacteriaceae</taxon>
        <taxon>Aquimarina</taxon>
    </lineage>
</organism>
<accession>A0A1H7QPN9</accession>
<evidence type="ECO:0000256" key="1">
    <source>
        <dbReference type="ARBA" id="ARBA00004418"/>
    </source>
</evidence>
<dbReference type="AlphaFoldDB" id="A0A1H7QPN9"/>
<keyword evidence="6" id="KW-0560">Oxidoreductase</keyword>
<reference evidence="12 13" key="1">
    <citation type="submission" date="2016-10" db="EMBL/GenBank/DDBJ databases">
        <authorList>
            <person name="de Groot N.N."/>
        </authorList>
    </citation>
    <scope>NUCLEOTIDE SEQUENCE [LARGE SCALE GENOMIC DNA]</scope>
    <source>
        <strain evidence="12 13">DSM 25232</strain>
    </source>
</reference>
<dbReference type="PROSITE" id="PS51257">
    <property type="entry name" value="PROKAR_LIPOPROTEIN"/>
    <property type="match status" value="1"/>
</dbReference>
<comment type="cofactor">
    <cofactor evidence="8">
        <name>heme</name>
        <dbReference type="ChEBI" id="CHEBI:30413"/>
    </cofactor>
    <text evidence="8">Binds 2 heme groups.</text>
</comment>
<evidence type="ECO:0000256" key="6">
    <source>
        <dbReference type="ARBA" id="ARBA00023002"/>
    </source>
</evidence>
<evidence type="ECO:0000256" key="9">
    <source>
        <dbReference type="PIRSR" id="PIRSR000294-2"/>
    </source>
</evidence>
<dbReference type="PIRSF" id="PIRSF000294">
    <property type="entry name" value="Cytochrome-c_peroxidase"/>
    <property type="match status" value="1"/>
</dbReference>
<feature type="binding site" description="covalent" evidence="8">
    <location>
        <position position="110"/>
    </location>
    <ligand>
        <name>heme c</name>
        <dbReference type="ChEBI" id="CHEBI:61717"/>
        <label>1</label>
    </ligand>
</feature>
<dbReference type="GO" id="GO:0004130">
    <property type="term" value="F:cytochrome-c peroxidase activity"/>
    <property type="evidence" value="ECO:0007669"/>
    <property type="project" value="TreeGrafter"/>
</dbReference>
<dbReference type="EMBL" id="FOAB01000004">
    <property type="protein sequence ID" value="SEL49247.1"/>
    <property type="molecule type" value="Genomic_DNA"/>
</dbReference>
<dbReference type="OrthoDB" id="9805202at2"/>
<dbReference type="InterPro" id="IPR036909">
    <property type="entry name" value="Cyt_c-like_dom_sf"/>
</dbReference>
<feature type="chain" id="PRO_5011474212" evidence="10">
    <location>
        <begin position="23"/>
        <end position="410"/>
    </location>
</feature>
<keyword evidence="12" id="KW-0575">Peroxidase</keyword>